<sequence>MTATPLLAKDIDFLQVYEPAEDTFALLDSLEEDSKTWAASPKICLEVGCGTGMALAFLGKLLSKSTGADGVKRSQACPLLLATDLNPYAAITASSTLKQNQLSGDIIQCDLVGPLMARLSGKIDILLFNPPYVPTESDEVYKGGQLEQDTSGGVCKEAIAASWAGGIDGREVIDRLLPLLPSLLSPDGMAYLVTVNENKPHEIADDIASSLGLKGEIKLIRRAGRERLHIVKLFRS</sequence>
<reference evidence="1" key="1">
    <citation type="submission" date="2022-04" db="EMBL/GenBank/DDBJ databases">
        <title>Genome of the entomopathogenic fungus Entomophthora muscae.</title>
        <authorList>
            <person name="Elya C."/>
            <person name="Lovett B.R."/>
            <person name="Lee E."/>
            <person name="Macias A.M."/>
            <person name="Hajek A.E."/>
            <person name="De Bivort B.L."/>
            <person name="Kasson M.T."/>
            <person name="De Fine Licht H.H."/>
            <person name="Stajich J.E."/>
        </authorList>
    </citation>
    <scope>NUCLEOTIDE SEQUENCE</scope>
    <source>
        <strain evidence="1">Berkeley</strain>
    </source>
</reference>
<dbReference type="EC" id="2.1.1.297" evidence="1"/>
<keyword evidence="1" id="KW-0489">Methyltransferase</keyword>
<gene>
    <name evidence="1" type="primary">N6AMT1_1</name>
    <name evidence="1" type="ORF">DSO57_1022784</name>
</gene>
<organism evidence="1 2">
    <name type="scientific">Entomophthora muscae</name>
    <dbReference type="NCBI Taxonomy" id="34485"/>
    <lineage>
        <taxon>Eukaryota</taxon>
        <taxon>Fungi</taxon>
        <taxon>Fungi incertae sedis</taxon>
        <taxon>Zoopagomycota</taxon>
        <taxon>Entomophthoromycotina</taxon>
        <taxon>Entomophthoromycetes</taxon>
        <taxon>Entomophthorales</taxon>
        <taxon>Entomophthoraceae</taxon>
        <taxon>Entomophthora</taxon>
    </lineage>
</organism>
<evidence type="ECO:0000313" key="2">
    <source>
        <dbReference type="Proteomes" id="UP001165960"/>
    </source>
</evidence>
<keyword evidence="2" id="KW-1185">Reference proteome</keyword>
<comment type="caution">
    <text evidence="1">The sequence shown here is derived from an EMBL/GenBank/DDBJ whole genome shotgun (WGS) entry which is preliminary data.</text>
</comment>
<accession>A0ACC2SSA8</accession>
<dbReference type="Proteomes" id="UP001165960">
    <property type="component" value="Unassembled WGS sequence"/>
</dbReference>
<evidence type="ECO:0000313" key="1">
    <source>
        <dbReference type="EMBL" id="KAJ9065142.1"/>
    </source>
</evidence>
<name>A0ACC2SSA8_9FUNG</name>
<dbReference type="EMBL" id="QTSX02004376">
    <property type="protein sequence ID" value="KAJ9065142.1"/>
    <property type="molecule type" value="Genomic_DNA"/>
</dbReference>
<keyword evidence="1" id="KW-0808">Transferase</keyword>
<proteinExistence type="predicted"/>
<protein>
    <submittedName>
        <fullName evidence="1">HemK methyltransferase member 2</fullName>
        <ecNumber evidence="1">2.1.1.297</ecNumber>
    </submittedName>
</protein>